<dbReference type="PROSITE" id="PS50005">
    <property type="entry name" value="TPR"/>
    <property type="match status" value="1"/>
</dbReference>
<organism evidence="6 7">
    <name type="scientific">Massilia glaciei</name>
    <dbReference type="NCBI Taxonomy" id="1524097"/>
    <lineage>
        <taxon>Bacteria</taxon>
        <taxon>Pseudomonadati</taxon>
        <taxon>Pseudomonadota</taxon>
        <taxon>Betaproteobacteria</taxon>
        <taxon>Burkholderiales</taxon>
        <taxon>Oxalobacteraceae</taxon>
        <taxon>Telluria group</taxon>
        <taxon>Massilia</taxon>
    </lineage>
</organism>
<comment type="caution">
    <text evidence="6">The sequence shown here is derived from an EMBL/GenBank/DDBJ whole genome shotgun (WGS) entry which is preliminary data.</text>
</comment>
<dbReference type="SMART" id="SM00028">
    <property type="entry name" value="TPR"/>
    <property type="match status" value="6"/>
</dbReference>
<evidence type="ECO:0000259" key="5">
    <source>
        <dbReference type="Pfam" id="PF12770"/>
    </source>
</evidence>
<name>A0A2U2I5X2_9BURK</name>
<accession>A0A2U2I5X2</accession>
<dbReference type="Pfam" id="PF12770">
    <property type="entry name" value="CHAT"/>
    <property type="match status" value="1"/>
</dbReference>
<dbReference type="AlphaFoldDB" id="A0A2U2I5X2"/>
<evidence type="ECO:0000256" key="4">
    <source>
        <dbReference type="SAM" id="SignalP"/>
    </source>
</evidence>
<keyword evidence="2 3" id="KW-0802">TPR repeat</keyword>
<keyword evidence="7" id="KW-1185">Reference proteome</keyword>
<keyword evidence="1" id="KW-0677">Repeat</keyword>
<dbReference type="Gene3D" id="1.25.40.10">
    <property type="entry name" value="Tetratricopeptide repeat domain"/>
    <property type="match status" value="2"/>
</dbReference>
<dbReference type="Proteomes" id="UP000241421">
    <property type="component" value="Unassembled WGS sequence"/>
</dbReference>
<dbReference type="InterPro" id="IPR024983">
    <property type="entry name" value="CHAT_dom"/>
</dbReference>
<dbReference type="PANTHER" id="PTHR45641">
    <property type="entry name" value="TETRATRICOPEPTIDE REPEAT PROTEIN (AFU_ORTHOLOGUE AFUA_6G03870)"/>
    <property type="match status" value="1"/>
</dbReference>
<dbReference type="InterPro" id="IPR019734">
    <property type="entry name" value="TPR_rpt"/>
</dbReference>
<sequence length="923" mass="100410">MRNHYRVSIPGLVFVMLMAFGPACSAENTIRLSTAAKAAAAGDTAVGERQYDKALPLLEQALAIYTVEREEILTANVLTSMAQLREGKGEYDAALSAVHNALAIYEKRNATATKEYAQAYQILAKTYSKRQDVANALPAMQRSVAISTKVYGENHMETVIAHSNLATVYLTSGDFANARVHAVKALNLCEQIVEPSQPCIGVTLGQVGSVYSRSGDNTNSLLYYKRALVAMERELGPDHPSLAVGIANVGAGEGNAGNYETAIALTKRGLTLQEKQGKSTLAVANTLNNLAFLYGKMGQHENAVAEIRRAIEIREKIQGKWSAGLAIPINNYASFLAALKQPVQAQEQGRRGLALALANGLLKSQNDSFQTLASIQATPGNQSATVFLRKQAVSTVLKIAQATKLRDRDLGKTFVAEKAAGFRRLIDELIGLDRLPEAQEILALLKGDEYLHFAGERLVSTTIVSFSEFEKPWLHKFREHETRLVAMTGAWSALQRKSTAQTSVEEIQRQAEAEAELAAENLAFMTFFEQMAQAFATKEAQHSSATKESLQRLGEKRQLLERHGGGTVALKFVSGERLHIVLTGDRKQLSRRIDITAEQLQRKITAFRQVLQNPRSDPGPLARELYQLLLAPVAPELAAMKARTLLVSLDGALRYLPMAGLHDGKRYLAQRYSLALISELGNRSLADQVRTTPHLAGFGLTKSVAGFKALPGVQRELSGIAGAGGRGVLRGEILLDEAFTADSLAASLAKGHPFTHLASHFVYKAGHDDASFLLLGDGTRLSIKALQNPRFDFSRTELLTLSACDTAATGVDANGQEVEGVASMLQQRGAKTVLATLWAVDDGSTAAFMPAFYRRLQTSVSKPEALRLAQRDLMHGRFAAGGAKRGAERVGVAGAQPKYKADERNRYAHPYFWAPFVMVSNWR</sequence>
<evidence type="ECO:0000313" key="7">
    <source>
        <dbReference type="Proteomes" id="UP000241421"/>
    </source>
</evidence>
<evidence type="ECO:0000256" key="3">
    <source>
        <dbReference type="PROSITE-ProRule" id="PRU00339"/>
    </source>
</evidence>
<feature type="domain" description="CHAT" evidence="5">
    <location>
        <begin position="620"/>
        <end position="919"/>
    </location>
</feature>
<dbReference type="InterPro" id="IPR011990">
    <property type="entry name" value="TPR-like_helical_dom_sf"/>
</dbReference>
<protein>
    <submittedName>
        <fullName evidence="6">CHAT domain-containing protein</fullName>
    </submittedName>
</protein>
<proteinExistence type="predicted"/>
<dbReference type="EMBL" id="PXWF02000042">
    <property type="protein sequence ID" value="PWF55164.1"/>
    <property type="molecule type" value="Genomic_DNA"/>
</dbReference>
<feature type="chain" id="PRO_5015563184" evidence="4">
    <location>
        <begin position="26"/>
        <end position="923"/>
    </location>
</feature>
<dbReference type="Pfam" id="PF13424">
    <property type="entry name" value="TPR_12"/>
    <property type="match status" value="3"/>
</dbReference>
<feature type="signal peptide" evidence="4">
    <location>
        <begin position="1"/>
        <end position="25"/>
    </location>
</feature>
<feature type="repeat" description="TPR" evidence="3">
    <location>
        <begin position="284"/>
        <end position="317"/>
    </location>
</feature>
<dbReference type="SUPFAM" id="SSF48452">
    <property type="entry name" value="TPR-like"/>
    <property type="match status" value="2"/>
</dbReference>
<reference evidence="6 7" key="1">
    <citation type="submission" date="2018-04" db="EMBL/GenBank/DDBJ databases">
        <title>Massilia violaceinigra sp. nov., a novel purple-pigmented bacterium isolated from Tianshan glacier, Xinjiang, China.</title>
        <authorList>
            <person name="Wang H."/>
        </authorList>
    </citation>
    <scope>NUCLEOTIDE SEQUENCE [LARGE SCALE GENOMIC DNA]</scope>
    <source>
        <strain evidence="6 7">B448-2</strain>
    </source>
</reference>
<dbReference type="PANTHER" id="PTHR45641:SF19">
    <property type="entry name" value="NEPHROCYSTIN-3"/>
    <property type="match status" value="1"/>
</dbReference>
<evidence type="ECO:0000256" key="1">
    <source>
        <dbReference type="ARBA" id="ARBA00022737"/>
    </source>
</evidence>
<evidence type="ECO:0000256" key="2">
    <source>
        <dbReference type="ARBA" id="ARBA00022803"/>
    </source>
</evidence>
<gene>
    <name evidence="6" type="ORF">C7C56_003020</name>
</gene>
<keyword evidence="4" id="KW-0732">Signal</keyword>
<evidence type="ECO:0000313" key="6">
    <source>
        <dbReference type="EMBL" id="PWF55164.1"/>
    </source>
</evidence>